<dbReference type="EMBL" id="BPLR01012911">
    <property type="protein sequence ID" value="GIY57487.1"/>
    <property type="molecule type" value="Genomic_DNA"/>
</dbReference>
<accession>A0AAV4UHU4</accession>
<comment type="caution">
    <text evidence="1">The sequence shown here is derived from an EMBL/GenBank/DDBJ whole genome shotgun (WGS) entry which is preliminary data.</text>
</comment>
<keyword evidence="2" id="KW-1185">Reference proteome</keyword>
<dbReference type="Proteomes" id="UP001054945">
    <property type="component" value="Unassembled WGS sequence"/>
</dbReference>
<evidence type="ECO:0000313" key="2">
    <source>
        <dbReference type="Proteomes" id="UP001054945"/>
    </source>
</evidence>
<evidence type="ECO:0000313" key="1">
    <source>
        <dbReference type="EMBL" id="GIY57487.1"/>
    </source>
</evidence>
<protein>
    <submittedName>
        <fullName evidence="1">Uncharacterized protein</fullName>
    </submittedName>
</protein>
<reference evidence="1 2" key="1">
    <citation type="submission" date="2021-06" db="EMBL/GenBank/DDBJ databases">
        <title>Caerostris extrusa draft genome.</title>
        <authorList>
            <person name="Kono N."/>
            <person name="Arakawa K."/>
        </authorList>
    </citation>
    <scope>NUCLEOTIDE SEQUENCE [LARGE SCALE GENOMIC DNA]</scope>
</reference>
<proteinExistence type="predicted"/>
<name>A0AAV4UHU4_CAEEX</name>
<sequence length="179" mass="20685">MNGFSGKKDCRNISKYLYLQRRNFFLEYSVYFYPDPNLRAHRFSLPFFVMRIFFFRMSKDGPWFEQFGRKAISGLTFALVIDTETILSPSKEKVSGFWRAKNYLIPDRHPIGSSNLSPESFPNHHLAIHGDTYPENTLSNTTLQTPSPERNLAISRARINTNLCSITSREPSYVSDVGK</sequence>
<gene>
    <name evidence="1" type="ORF">CEXT_412011</name>
</gene>
<dbReference type="AlphaFoldDB" id="A0AAV4UHU4"/>
<organism evidence="1 2">
    <name type="scientific">Caerostris extrusa</name>
    <name type="common">Bark spider</name>
    <name type="synonym">Caerostris bankana</name>
    <dbReference type="NCBI Taxonomy" id="172846"/>
    <lineage>
        <taxon>Eukaryota</taxon>
        <taxon>Metazoa</taxon>
        <taxon>Ecdysozoa</taxon>
        <taxon>Arthropoda</taxon>
        <taxon>Chelicerata</taxon>
        <taxon>Arachnida</taxon>
        <taxon>Araneae</taxon>
        <taxon>Araneomorphae</taxon>
        <taxon>Entelegynae</taxon>
        <taxon>Araneoidea</taxon>
        <taxon>Araneidae</taxon>
        <taxon>Caerostris</taxon>
    </lineage>
</organism>